<sequence length="101" mass="11160">MKHIYFLLSTAFFTITAQANANTEKGEQLFQQNCTLCHGEQGEKSALNQSAIINTLSKEEIITALTKRKNGEIVGAGNPVKSRLSSEDMQAIAEYLQILKK</sequence>
<evidence type="ECO:0000256" key="1">
    <source>
        <dbReference type="ARBA" id="ARBA00022617"/>
    </source>
</evidence>
<feature type="domain" description="Cytochrome c" evidence="6">
    <location>
        <begin position="21"/>
        <end position="100"/>
    </location>
</feature>
<keyword evidence="1 4" id="KW-0349">Heme</keyword>
<protein>
    <submittedName>
        <fullName evidence="7">C-type cytochrome</fullName>
    </submittedName>
</protein>
<evidence type="ECO:0000259" key="6">
    <source>
        <dbReference type="PROSITE" id="PS51007"/>
    </source>
</evidence>
<dbReference type="EMBL" id="JBHLWA010000030">
    <property type="protein sequence ID" value="MFC0323193.1"/>
    <property type="molecule type" value="Genomic_DNA"/>
</dbReference>
<dbReference type="Pfam" id="PF13442">
    <property type="entry name" value="Cytochrome_CBB3"/>
    <property type="match status" value="1"/>
</dbReference>
<evidence type="ECO:0000256" key="4">
    <source>
        <dbReference type="PROSITE-ProRule" id="PRU00433"/>
    </source>
</evidence>
<dbReference type="Proteomes" id="UP001589769">
    <property type="component" value="Unassembled WGS sequence"/>
</dbReference>
<gene>
    <name evidence="7" type="ORF">ACFFHT_06420</name>
</gene>
<proteinExistence type="predicted"/>
<dbReference type="RefSeq" id="WP_382374668.1">
    <property type="nucleotide sequence ID" value="NZ_JBHLWA010000030.1"/>
</dbReference>
<keyword evidence="8" id="KW-1185">Reference proteome</keyword>
<keyword evidence="3 4" id="KW-0408">Iron</keyword>
<dbReference type="SUPFAM" id="SSF46626">
    <property type="entry name" value="Cytochrome c"/>
    <property type="match status" value="1"/>
</dbReference>
<keyword evidence="2 4" id="KW-0479">Metal-binding</keyword>
<dbReference type="PROSITE" id="PS51007">
    <property type="entry name" value="CYTC"/>
    <property type="match status" value="1"/>
</dbReference>
<dbReference type="InterPro" id="IPR036909">
    <property type="entry name" value="Cyt_c-like_dom_sf"/>
</dbReference>
<accession>A0ABV6HWD6</accession>
<evidence type="ECO:0000313" key="7">
    <source>
        <dbReference type="EMBL" id="MFC0323193.1"/>
    </source>
</evidence>
<evidence type="ECO:0000256" key="3">
    <source>
        <dbReference type="ARBA" id="ARBA00023004"/>
    </source>
</evidence>
<dbReference type="Gene3D" id="1.10.760.10">
    <property type="entry name" value="Cytochrome c-like domain"/>
    <property type="match status" value="1"/>
</dbReference>
<feature type="chain" id="PRO_5045297147" evidence="5">
    <location>
        <begin position="22"/>
        <end position="101"/>
    </location>
</feature>
<keyword evidence="5" id="KW-0732">Signal</keyword>
<reference evidence="7 8" key="1">
    <citation type="submission" date="2024-09" db="EMBL/GenBank/DDBJ databases">
        <authorList>
            <person name="Sun Q."/>
            <person name="Mori K."/>
        </authorList>
    </citation>
    <scope>NUCLEOTIDE SEQUENCE [LARGE SCALE GENOMIC DNA]</scope>
    <source>
        <strain evidence="7 8">CCM 7538</strain>
    </source>
</reference>
<dbReference type="InterPro" id="IPR009056">
    <property type="entry name" value="Cyt_c-like_dom"/>
</dbReference>
<name>A0ABV6HWD6_9PAST</name>
<comment type="caution">
    <text evidence="7">The sequence shown here is derived from an EMBL/GenBank/DDBJ whole genome shotgun (WGS) entry which is preliminary data.</text>
</comment>
<evidence type="ECO:0000256" key="5">
    <source>
        <dbReference type="SAM" id="SignalP"/>
    </source>
</evidence>
<organism evidence="7 8">
    <name type="scientific">Gallibacterium melopsittaci</name>
    <dbReference type="NCBI Taxonomy" id="516063"/>
    <lineage>
        <taxon>Bacteria</taxon>
        <taxon>Pseudomonadati</taxon>
        <taxon>Pseudomonadota</taxon>
        <taxon>Gammaproteobacteria</taxon>
        <taxon>Pasteurellales</taxon>
        <taxon>Pasteurellaceae</taxon>
        <taxon>Gallibacterium</taxon>
    </lineage>
</organism>
<evidence type="ECO:0000256" key="2">
    <source>
        <dbReference type="ARBA" id="ARBA00022723"/>
    </source>
</evidence>
<evidence type="ECO:0000313" key="8">
    <source>
        <dbReference type="Proteomes" id="UP001589769"/>
    </source>
</evidence>
<feature type="signal peptide" evidence="5">
    <location>
        <begin position="1"/>
        <end position="21"/>
    </location>
</feature>